<dbReference type="EMBL" id="JAKOGI010000869">
    <property type="protein sequence ID" value="KAJ8429692.1"/>
    <property type="molecule type" value="Genomic_DNA"/>
</dbReference>
<keyword evidence="2" id="KW-1185">Reference proteome</keyword>
<accession>A0A9Q1JRR8</accession>
<evidence type="ECO:0000313" key="1">
    <source>
        <dbReference type="EMBL" id="KAJ8429692.1"/>
    </source>
</evidence>
<reference evidence="1" key="1">
    <citation type="submission" date="2022-04" db="EMBL/GenBank/DDBJ databases">
        <title>Carnegiea gigantea Genome sequencing and assembly v2.</title>
        <authorList>
            <person name="Copetti D."/>
            <person name="Sanderson M.J."/>
            <person name="Burquez A."/>
            <person name="Wojciechowski M.F."/>
        </authorList>
    </citation>
    <scope>NUCLEOTIDE SEQUENCE</scope>
    <source>
        <strain evidence="1">SGP5-SGP5p</strain>
        <tissue evidence="1">Aerial part</tissue>
    </source>
</reference>
<organism evidence="1 2">
    <name type="scientific">Carnegiea gigantea</name>
    <dbReference type="NCBI Taxonomy" id="171969"/>
    <lineage>
        <taxon>Eukaryota</taxon>
        <taxon>Viridiplantae</taxon>
        <taxon>Streptophyta</taxon>
        <taxon>Embryophyta</taxon>
        <taxon>Tracheophyta</taxon>
        <taxon>Spermatophyta</taxon>
        <taxon>Magnoliopsida</taxon>
        <taxon>eudicotyledons</taxon>
        <taxon>Gunneridae</taxon>
        <taxon>Pentapetalae</taxon>
        <taxon>Caryophyllales</taxon>
        <taxon>Cactineae</taxon>
        <taxon>Cactaceae</taxon>
        <taxon>Cactoideae</taxon>
        <taxon>Echinocereeae</taxon>
        <taxon>Carnegiea</taxon>
    </lineage>
</organism>
<name>A0A9Q1JRR8_9CARY</name>
<dbReference type="Proteomes" id="UP001153076">
    <property type="component" value="Unassembled WGS sequence"/>
</dbReference>
<gene>
    <name evidence="1" type="ORF">Cgig2_004491</name>
</gene>
<sequence length="160" mass="18049">MVVLKPLHHTLSDIIKHENEKDLDSLKDGVFFMEQLAVITPLAILHTLGNLFTNVSLGSNFGVQWLLMRQINLVMLFANDLAVTITCSHPRHPLRTQCSDAHSGGEKNALPSYDKFNELIDKINRILVALKVFQWLTIQINGWCVGSEMFMECGDLSTEQ</sequence>
<protein>
    <submittedName>
        <fullName evidence="1">Uncharacterized protein</fullName>
    </submittedName>
</protein>
<evidence type="ECO:0000313" key="2">
    <source>
        <dbReference type="Proteomes" id="UP001153076"/>
    </source>
</evidence>
<proteinExistence type="predicted"/>
<dbReference type="AlphaFoldDB" id="A0A9Q1JRR8"/>
<comment type="caution">
    <text evidence="1">The sequence shown here is derived from an EMBL/GenBank/DDBJ whole genome shotgun (WGS) entry which is preliminary data.</text>
</comment>